<feature type="transmembrane region" description="Helical" evidence="1">
    <location>
        <begin position="111"/>
        <end position="129"/>
    </location>
</feature>
<reference evidence="2 3" key="1">
    <citation type="submission" date="2017-08" db="EMBL/GenBank/DDBJ databases">
        <title>Infants hospitalized years apart are colonized by the same room-sourced microbial strains.</title>
        <authorList>
            <person name="Brooks B."/>
            <person name="Olm M.R."/>
            <person name="Firek B.A."/>
            <person name="Baker R."/>
            <person name="Thomas B.C."/>
            <person name="Morowitz M.J."/>
            <person name="Banfield J.F."/>
        </authorList>
    </citation>
    <scope>NUCLEOTIDE SEQUENCE [LARGE SCALE GENOMIC DNA]</scope>
    <source>
        <strain evidence="2">S2_003_000_R2_14</strain>
    </source>
</reference>
<dbReference type="EMBL" id="QFQP01000005">
    <property type="protein sequence ID" value="PZR15370.1"/>
    <property type="molecule type" value="Genomic_DNA"/>
</dbReference>
<sequence length="360" mass="38923">MRVRITATDSKTAAMLVARTLRITPRDAQVLLASARVLPADLDAVTASALAKDTGGEVVDVPPSSARCDSHPTLTTDASCASCRRSVCPLCVPQCVDCRAKQRRAEGFKRLRVGVLLLVLAAVGVWGLLRHRELERRRAWLRPLKVTLVLASAHPVDERTRKAWTDGAQLLDGWFAEEAERHAFRFARPLRIEVAPQVVDAAPPALPSSTGEWLADSQSALELRNQLQHLVERSGADEHDLAVVVGLRESTGGAHRVEGLGEASGSIGLVDGTNGDTAITLELLAVAHELLHLLGAKDGYDEEGHARPQRGFADPGLGYAQEFAEVMVGEIPVNEREGKLPTSLKQVRIGDVTAREIGWR</sequence>
<keyword evidence="1" id="KW-1133">Transmembrane helix</keyword>
<evidence type="ECO:0000313" key="3">
    <source>
        <dbReference type="Proteomes" id="UP000249061"/>
    </source>
</evidence>
<organism evidence="2 3">
    <name type="scientific">Archangium gephyra</name>
    <dbReference type="NCBI Taxonomy" id="48"/>
    <lineage>
        <taxon>Bacteria</taxon>
        <taxon>Pseudomonadati</taxon>
        <taxon>Myxococcota</taxon>
        <taxon>Myxococcia</taxon>
        <taxon>Myxococcales</taxon>
        <taxon>Cystobacterineae</taxon>
        <taxon>Archangiaceae</taxon>
        <taxon>Archangium</taxon>
    </lineage>
</organism>
<dbReference type="Proteomes" id="UP000249061">
    <property type="component" value="Unassembled WGS sequence"/>
</dbReference>
<keyword evidence="1" id="KW-0472">Membrane</keyword>
<proteinExistence type="predicted"/>
<evidence type="ECO:0000256" key="1">
    <source>
        <dbReference type="SAM" id="Phobius"/>
    </source>
</evidence>
<accession>A0A2W5TIK6</accession>
<keyword evidence="1" id="KW-0812">Transmembrane</keyword>
<evidence type="ECO:0000313" key="2">
    <source>
        <dbReference type="EMBL" id="PZR15370.1"/>
    </source>
</evidence>
<dbReference type="AlphaFoldDB" id="A0A2W5TIK6"/>
<comment type="caution">
    <text evidence="2">The sequence shown here is derived from an EMBL/GenBank/DDBJ whole genome shotgun (WGS) entry which is preliminary data.</text>
</comment>
<protein>
    <submittedName>
        <fullName evidence="2">Uncharacterized protein</fullName>
    </submittedName>
</protein>
<gene>
    <name evidence="2" type="ORF">DI536_07915</name>
</gene>
<name>A0A2W5TIK6_9BACT</name>